<dbReference type="Gene3D" id="3.40.50.1820">
    <property type="entry name" value="alpha/beta hydrolase"/>
    <property type="match status" value="1"/>
</dbReference>
<feature type="domain" description="Serine aminopeptidase S33" evidence="1">
    <location>
        <begin position="4"/>
        <end position="193"/>
    </location>
</feature>
<proteinExistence type="predicted"/>
<dbReference type="SUPFAM" id="SSF53474">
    <property type="entry name" value="alpha/beta-Hydrolases"/>
    <property type="match status" value="1"/>
</dbReference>
<evidence type="ECO:0000259" key="1">
    <source>
        <dbReference type="Pfam" id="PF12146"/>
    </source>
</evidence>
<dbReference type="AlphaFoldDB" id="A0A645HCW2"/>
<dbReference type="InterPro" id="IPR029058">
    <property type="entry name" value="AB_hydrolase_fold"/>
</dbReference>
<protein>
    <submittedName>
        <fullName evidence="2">Carboxylesterase</fullName>
        <ecNumber evidence="2">3.1.1.1</ecNumber>
    </submittedName>
</protein>
<accession>A0A645HCW2</accession>
<comment type="caution">
    <text evidence="2">The sequence shown here is derived from an EMBL/GenBank/DDBJ whole genome shotgun (WGS) entry which is preliminary data.</text>
</comment>
<dbReference type="PIRSF" id="PIRSF017388">
    <property type="entry name" value="Esterase_lipase"/>
    <property type="match status" value="1"/>
</dbReference>
<name>A0A645HCW2_9ZZZZ</name>
<gene>
    <name evidence="2" type="primary">est_7</name>
    <name evidence="2" type="ORF">SDC9_184379</name>
</gene>
<dbReference type="Pfam" id="PF12146">
    <property type="entry name" value="Hydrolase_4"/>
    <property type="match status" value="1"/>
</dbReference>
<reference evidence="2" key="1">
    <citation type="submission" date="2019-08" db="EMBL/GenBank/DDBJ databases">
        <authorList>
            <person name="Kucharzyk K."/>
            <person name="Murdoch R.W."/>
            <person name="Higgins S."/>
            <person name="Loffler F."/>
        </authorList>
    </citation>
    <scope>NUCLEOTIDE SEQUENCE</scope>
</reference>
<dbReference type="InterPro" id="IPR022742">
    <property type="entry name" value="Hydrolase_4"/>
</dbReference>
<dbReference type="GO" id="GO:0106435">
    <property type="term" value="F:carboxylesterase activity"/>
    <property type="evidence" value="ECO:0007669"/>
    <property type="project" value="UniProtKB-EC"/>
</dbReference>
<dbReference type="EC" id="3.1.1.1" evidence="2"/>
<organism evidence="2">
    <name type="scientific">bioreactor metagenome</name>
    <dbReference type="NCBI Taxonomy" id="1076179"/>
    <lineage>
        <taxon>unclassified sequences</taxon>
        <taxon>metagenomes</taxon>
        <taxon>ecological metagenomes</taxon>
    </lineage>
</organism>
<evidence type="ECO:0000313" key="2">
    <source>
        <dbReference type="EMBL" id="MPN36867.1"/>
    </source>
</evidence>
<dbReference type="InterPro" id="IPR012354">
    <property type="entry name" value="Esterase_lipase"/>
</dbReference>
<sequence length="221" mass="24624">MRVVADALSERGYTVSAPLLSGHATSLQEMDACTAEDWLADAREAYDELVAAGCKEIFMMGLSMGGLLASILAQELPCSGLALMSTPFRIREYLRRIKRVSRVLPYIVYEENKQRYQRDSSLQSYRGVPLRKLNDLERLAIRARGGLYKIDCPVLLLQSEQDKRVDLASVPIAENGIGSKRVTAIWLKHSPHACTVGPEKALVAEYCVKFVEDILSDDNCE</sequence>
<dbReference type="EMBL" id="VSSQ01091248">
    <property type="protein sequence ID" value="MPN36867.1"/>
    <property type="molecule type" value="Genomic_DNA"/>
</dbReference>
<keyword evidence="2" id="KW-0378">Hydrolase</keyword>